<dbReference type="PANTHER" id="PTHR35494:SF1">
    <property type="entry name" value="NAD(P)H-QUINONE OXIDOREDUCTASE SUBUNIT S, CHLOROPLASTIC"/>
    <property type="match status" value="1"/>
</dbReference>
<dbReference type="RefSeq" id="WP_105220646.1">
    <property type="nucleotide sequence ID" value="NZ_CAWNSU010000065.1"/>
</dbReference>
<dbReference type="EMBL" id="NAPY01000042">
    <property type="protein sequence ID" value="MUL38529.1"/>
    <property type="molecule type" value="Genomic_DNA"/>
</dbReference>
<dbReference type="OrthoDB" id="515692at2"/>
<evidence type="ECO:0000313" key="1">
    <source>
        <dbReference type="EMBL" id="MUL38529.1"/>
    </source>
</evidence>
<sequence length="63" mass="7041">MILPGTAVRVTNPNDTYYRFQGLVQRVSDGKAAVLFEGGNWDKLITFNLSELEPVETGRKKAK</sequence>
<proteinExistence type="predicted"/>
<comment type="caution">
    <text evidence="1">The sequence shown here is derived from an EMBL/GenBank/DDBJ whole genome shotgun (WGS) entry which is preliminary data.</text>
</comment>
<name>A0A6N8G092_9CHRO</name>
<dbReference type="AlphaFoldDB" id="A0A6N8G092"/>
<dbReference type="Pfam" id="PF11623">
    <property type="entry name" value="NdhS"/>
    <property type="match status" value="1"/>
</dbReference>
<dbReference type="InterPro" id="IPR021659">
    <property type="entry name" value="NdhS"/>
</dbReference>
<dbReference type="Proteomes" id="UP000441797">
    <property type="component" value="Unassembled WGS sequence"/>
</dbReference>
<reference evidence="1 2" key="1">
    <citation type="journal article" date="2019" name="Front. Microbiol.">
        <title>Genomic Features for Desiccation Tolerance and Sugar Biosynthesis in the Extremophile Gloeocapsopsis sp. UTEX B3054.</title>
        <authorList>
            <person name="Urrejola C."/>
            <person name="Alcorta J."/>
            <person name="Salas L."/>
            <person name="Vasquez M."/>
            <person name="Polz M.F."/>
            <person name="Vicuna R."/>
            <person name="Diez B."/>
        </authorList>
    </citation>
    <scope>NUCLEOTIDE SEQUENCE [LARGE SCALE GENOMIC DNA]</scope>
    <source>
        <strain evidence="1 2">1H9</strain>
    </source>
</reference>
<keyword evidence="2" id="KW-1185">Reference proteome</keyword>
<protein>
    <submittedName>
        <fullName evidence="1">DUF3252 domain-containing protein</fullName>
    </submittedName>
</protein>
<dbReference type="Gene3D" id="2.30.30.140">
    <property type="match status" value="1"/>
</dbReference>
<dbReference type="GO" id="GO:0009767">
    <property type="term" value="P:photosynthetic electron transport chain"/>
    <property type="evidence" value="ECO:0007669"/>
    <property type="project" value="InterPro"/>
</dbReference>
<gene>
    <name evidence="1" type="ORF">BWI75_19915</name>
</gene>
<organism evidence="1 2">
    <name type="scientific">Gloeocapsopsis dulcis AAB1 = 1H9</name>
    <dbReference type="NCBI Taxonomy" id="1433147"/>
    <lineage>
        <taxon>Bacteria</taxon>
        <taxon>Bacillati</taxon>
        <taxon>Cyanobacteriota</taxon>
        <taxon>Cyanophyceae</taxon>
        <taxon>Oscillatoriophycideae</taxon>
        <taxon>Chroococcales</taxon>
        <taxon>Chroococcaceae</taxon>
        <taxon>Gloeocapsopsis</taxon>
        <taxon>Gloeocapsopsis dulcis</taxon>
    </lineage>
</organism>
<accession>A0A6N8G092</accession>
<dbReference type="PANTHER" id="PTHR35494">
    <property type="entry name" value="NAD(P)H-QUINONE OXIDOREDUCTASE SUBUNIT S, CHLOROPLASTIC"/>
    <property type="match status" value="1"/>
</dbReference>
<evidence type="ECO:0000313" key="2">
    <source>
        <dbReference type="Proteomes" id="UP000441797"/>
    </source>
</evidence>